<evidence type="ECO:0000313" key="3">
    <source>
        <dbReference type="EMBL" id="MBG0768289.1"/>
    </source>
</evidence>
<dbReference type="Pfam" id="PF08308">
    <property type="entry name" value="PEGA"/>
    <property type="match status" value="1"/>
</dbReference>
<evidence type="ECO:0000259" key="2">
    <source>
        <dbReference type="Pfam" id="PF08308"/>
    </source>
</evidence>
<gene>
    <name evidence="3" type="ORF">H0S71_00070</name>
</gene>
<accession>A0A8T3W492</accession>
<sequence length="648" mass="71637">MIKRSILFLLFLLGVLGSVNAVYITFPETCAPSNWYVVLNDNTLTTELVELQLNTTDWGYSAPNIVGIDNNIIYFSSKQEMARFCSIVSYSSPTMVLAGAFVPYENGQMLPMTVITTYGSFYSINSRQIGAYLDTVADTSQIAYVYAHSANGDYSQTWVLNNGVEVYYCGYEASNPQFFATTLLSSNRFEHDYRGGGYSSRTSRLRTSLVVFDYVEWNSTPVVVTETVEELYSPPIRGNISIYSDANTEIYEGVGLIGTTDNGGLLDVQLPVGEHTLKFVKDGYWDVYETITVTAENNSEIYVSMAPKNAIFQVSEEFSGNIYPNSISTLSMDITPIKNAYAAKLRISGVDVNKVYYQTHEIPKAADGSYILGDVTSTQNIEIEFKTPSSWGEKAFTVEISATDIEGTAYTNLETINYEVLELPFLLEMPETFGIGTNEITLTDQSGTAYSVLMVLYDSDDVEVWSSSTNLLEYCDYTFEVPVDDAGDYTLELNAKAGTVKTYYSVEIIEPVTLITEEITANPGTVATVQFKISNPTSNVKYYTAELTCPFFNESINKTFSIAPETVDKTVDMSFEVPEELELENYQLTLEIFDPDKTDAIYSGSIVLTISESSLFLASVPGGNTTLILLAAAVLLIVGTFAALRLKK</sequence>
<protein>
    <submittedName>
        <fullName evidence="3">PEGA domain-containing protein</fullName>
    </submittedName>
</protein>
<feature type="domain" description="PEGA" evidence="2">
    <location>
        <begin position="268"/>
        <end position="307"/>
    </location>
</feature>
<evidence type="ECO:0000313" key="4">
    <source>
        <dbReference type="Proteomes" id="UP000714405"/>
    </source>
</evidence>
<keyword evidence="1" id="KW-0812">Transmembrane</keyword>
<dbReference type="EMBL" id="JACCQJ010000001">
    <property type="protein sequence ID" value="MBG0768289.1"/>
    <property type="molecule type" value="Genomic_DNA"/>
</dbReference>
<comment type="caution">
    <text evidence="3">The sequence shown here is derived from an EMBL/GenBank/DDBJ whole genome shotgun (WGS) entry which is preliminary data.</text>
</comment>
<dbReference type="InterPro" id="IPR013229">
    <property type="entry name" value="PEGA"/>
</dbReference>
<reference evidence="3" key="1">
    <citation type="submission" date="2020-07" db="EMBL/GenBank/DDBJ databases">
        <title>Severe corrosion of carbon steel in oil field produced water can be linked to methanogenic archaea containing a special type of NiFe hydrogenase.</title>
        <authorList>
            <person name="Lahme S."/>
            <person name="Mand J."/>
            <person name="Longwell J."/>
            <person name="Smith R."/>
            <person name="Enning D."/>
        </authorList>
    </citation>
    <scope>NUCLEOTIDE SEQUENCE</scope>
    <source>
        <strain evidence="3">MIC098Bin5</strain>
    </source>
</reference>
<keyword evidence="1" id="KW-0472">Membrane</keyword>
<dbReference type="AlphaFoldDB" id="A0A8T3W492"/>
<feature type="transmembrane region" description="Helical" evidence="1">
    <location>
        <begin position="627"/>
        <end position="646"/>
    </location>
</feature>
<keyword evidence="1" id="KW-1133">Transmembrane helix</keyword>
<organism evidence="3 4">
    <name type="scientific">Methanococcus maripaludis</name>
    <name type="common">Methanococcus deltae</name>
    <dbReference type="NCBI Taxonomy" id="39152"/>
    <lineage>
        <taxon>Archaea</taxon>
        <taxon>Methanobacteriati</taxon>
        <taxon>Methanobacteriota</taxon>
        <taxon>Methanomada group</taxon>
        <taxon>Methanococci</taxon>
        <taxon>Methanococcales</taxon>
        <taxon>Methanococcaceae</taxon>
        <taxon>Methanococcus</taxon>
    </lineage>
</organism>
<name>A0A8T3W492_METMI</name>
<dbReference type="Proteomes" id="UP000714405">
    <property type="component" value="Unassembled WGS sequence"/>
</dbReference>
<evidence type="ECO:0000256" key="1">
    <source>
        <dbReference type="SAM" id="Phobius"/>
    </source>
</evidence>
<proteinExistence type="predicted"/>